<accession>A0A402CUI9</accession>
<dbReference type="Proteomes" id="UP000287394">
    <property type="component" value="Chromosome"/>
</dbReference>
<feature type="compositionally biased region" description="Basic and acidic residues" evidence="8">
    <location>
        <begin position="281"/>
        <end position="302"/>
    </location>
</feature>
<organism evidence="9 10">
    <name type="scientific">Capsulimonas corticalis</name>
    <dbReference type="NCBI Taxonomy" id="2219043"/>
    <lineage>
        <taxon>Bacteria</taxon>
        <taxon>Bacillati</taxon>
        <taxon>Armatimonadota</taxon>
        <taxon>Armatimonadia</taxon>
        <taxon>Capsulimonadales</taxon>
        <taxon>Capsulimonadaceae</taxon>
        <taxon>Capsulimonas</taxon>
    </lineage>
</organism>
<dbReference type="GO" id="GO:0005524">
    <property type="term" value="F:ATP binding"/>
    <property type="evidence" value="ECO:0007669"/>
    <property type="project" value="UniProtKB-UniRule"/>
</dbReference>
<dbReference type="SUPFAM" id="SSF52540">
    <property type="entry name" value="P-loop containing nucleoside triphosphate hydrolases"/>
    <property type="match status" value="1"/>
</dbReference>
<evidence type="ECO:0000256" key="3">
    <source>
        <dbReference type="ARBA" id="ARBA00022741"/>
    </source>
</evidence>
<dbReference type="AlphaFoldDB" id="A0A402CUI9"/>
<dbReference type="GO" id="GO:0030261">
    <property type="term" value="P:chromosome condensation"/>
    <property type="evidence" value="ECO:0007669"/>
    <property type="project" value="InterPro"/>
</dbReference>
<feature type="region of interest" description="Disordered" evidence="8">
    <location>
        <begin position="1182"/>
        <end position="1215"/>
    </location>
</feature>
<dbReference type="Gene3D" id="3.30.70.1620">
    <property type="match status" value="1"/>
</dbReference>
<keyword evidence="10" id="KW-1185">Reference proteome</keyword>
<feature type="coiled-coil region" evidence="7">
    <location>
        <begin position="167"/>
        <end position="194"/>
    </location>
</feature>
<dbReference type="SUPFAM" id="SSF75553">
    <property type="entry name" value="Smc hinge domain"/>
    <property type="match status" value="1"/>
</dbReference>
<comment type="similarity">
    <text evidence="7">Belongs to the SMC family.</text>
</comment>
<dbReference type="InterPro" id="IPR011890">
    <property type="entry name" value="SMC_prok"/>
</dbReference>
<proteinExistence type="inferred from homology"/>
<dbReference type="Gene3D" id="3.40.50.300">
    <property type="entry name" value="P-loop containing nucleotide triphosphate hydrolases"/>
    <property type="match status" value="2"/>
</dbReference>
<evidence type="ECO:0000313" key="9">
    <source>
        <dbReference type="EMBL" id="BDI28977.1"/>
    </source>
</evidence>
<keyword evidence="3 7" id="KW-0547">Nucleotide-binding</keyword>
<keyword evidence="2 7" id="KW-0963">Cytoplasm</keyword>
<dbReference type="Pfam" id="PF06470">
    <property type="entry name" value="SMC_hinge"/>
    <property type="match status" value="1"/>
</dbReference>
<protein>
    <recommendedName>
        <fullName evidence="7">Chromosome partition protein Smc</fullName>
    </recommendedName>
</protein>
<feature type="compositionally biased region" description="Basic and acidic residues" evidence="8">
    <location>
        <begin position="736"/>
        <end position="762"/>
    </location>
</feature>
<dbReference type="PANTHER" id="PTHR43977">
    <property type="entry name" value="STRUCTURAL MAINTENANCE OF CHROMOSOMES PROTEIN 3"/>
    <property type="match status" value="1"/>
</dbReference>
<dbReference type="PIRSF" id="PIRSF005719">
    <property type="entry name" value="SMC"/>
    <property type="match status" value="1"/>
</dbReference>
<feature type="region of interest" description="Disordered" evidence="8">
    <location>
        <begin position="845"/>
        <end position="882"/>
    </location>
</feature>
<keyword evidence="6 7" id="KW-0238">DNA-binding</keyword>
<evidence type="ECO:0000313" key="10">
    <source>
        <dbReference type="Proteomes" id="UP000287394"/>
    </source>
</evidence>
<dbReference type="GO" id="GO:0006260">
    <property type="term" value="P:DNA replication"/>
    <property type="evidence" value="ECO:0007669"/>
    <property type="project" value="UniProtKB-UniRule"/>
</dbReference>
<name>A0A402CUI9_9BACT</name>
<gene>
    <name evidence="7 9" type="primary">smc</name>
    <name evidence="9" type="ORF">CCAX7_10280</name>
</gene>
<dbReference type="OrthoDB" id="9808768at2"/>
<evidence type="ECO:0000256" key="5">
    <source>
        <dbReference type="ARBA" id="ARBA00023054"/>
    </source>
</evidence>
<evidence type="ECO:0000256" key="6">
    <source>
        <dbReference type="ARBA" id="ARBA00023125"/>
    </source>
</evidence>
<dbReference type="InterPro" id="IPR027417">
    <property type="entry name" value="P-loop_NTPase"/>
</dbReference>
<dbReference type="InterPro" id="IPR024704">
    <property type="entry name" value="SMC"/>
</dbReference>
<dbReference type="FunFam" id="3.40.50.300:FF:000901">
    <property type="entry name" value="Chromosome partition protein Smc"/>
    <property type="match status" value="1"/>
</dbReference>
<evidence type="ECO:0000256" key="7">
    <source>
        <dbReference type="HAMAP-Rule" id="MF_01894"/>
    </source>
</evidence>
<dbReference type="GO" id="GO:0003677">
    <property type="term" value="F:DNA binding"/>
    <property type="evidence" value="ECO:0007669"/>
    <property type="project" value="UniProtKB-UniRule"/>
</dbReference>
<dbReference type="GO" id="GO:0016887">
    <property type="term" value="F:ATP hydrolysis activity"/>
    <property type="evidence" value="ECO:0007669"/>
    <property type="project" value="InterPro"/>
</dbReference>
<dbReference type="GO" id="GO:0005737">
    <property type="term" value="C:cytoplasm"/>
    <property type="evidence" value="ECO:0007669"/>
    <property type="project" value="UniProtKB-SubCell"/>
</dbReference>
<evidence type="ECO:0000256" key="4">
    <source>
        <dbReference type="ARBA" id="ARBA00022840"/>
    </source>
</evidence>
<dbReference type="GO" id="GO:0007059">
    <property type="term" value="P:chromosome segregation"/>
    <property type="evidence" value="ECO:0007669"/>
    <property type="project" value="UniProtKB-UniRule"/>
</dbReference>
<feature type="compositionally biased region" description="Basic and acidic residues" evidence="8">
    <location>
        <begin position="851"/>
        <end position="882"/>
    </location>
</feature>
<dbReference type="Gene3D" id="1.20.1060.20">
    <property type="match status" value="1"/>
</dbReference>
<feature type="region of interest" description="Disordered" evidence="8">
    <location>
        <begin position="730"/>
        <end position="769"/>
    </location>
</feature>
<feature type="coiled-coil region" evidence="7">
    <location>
        <begin position="393"/>
        <end position="440"/>
    </location>
</feature>
<feature type="region of interest" description="Disordered" evidence="8">
    <location>
        <begin position="281"/>
        <end position="308"/>
    </location>
</feature>
<comment type="domain">
    <text evidence="7">Contains large globular domains required for ATP hydrolysis at each terminus and a third globular domain forming a flexible hinge near the middle of the molecule. These domains are separated by coiled-coil structures.</text>
</comment>
<dbReference type="KEGG" id="ccot:CCAX7_10280"/>
<evidence type="ECO:0000256" key="8">
    <source>
        <dbReference type="SAM" id="MobiDB-lite"/>
    </source>
</evidence>
<dbReference type="InterPro" id="IPR036277">
    <property type="entry name" value="SMC_hinge_sf"/>
</dbReference>
<evidence type="ECO:0000256" key="1">
    <source>
        <dbReference type="ARBA" id="ARBA00004496"/>
    </source>
</evidence>
<keyword evidence="5 7" id="KW-0175">Coiled coil</keyword>
<sequence length="1215" mass="132802">MHLKRLQLQGFKTFADKTLIEFSEGVTAVVGPNGSGKSNIADAILWVLGEQKASAVRGTRATDVIFSGSDKRRPMGMAEVSLTVDNSDGGLPVKFDEVTITRRAYRTGDGEYFLNKVPCRLKDIYELFLDTGVGREAYSLVNQSEIDAVLSVNPEDRRGLFEEAAGIKKYRVKKREAMRKLESTETNLQRVRDIIGEIDGRLEPLREQAERAAIYIKLKTRLRAIETNLLIVDLRWAENELAATRKARAAAQAKLAEQDAGNTQAQERSQVIGARLAEAERELETRRDEHQRALSQAERAESQRALAGQRAKGLESSLHLLAQELEGLLSRRTRLSTELDEIRKELEAAQETEKALRAQVGSQQGAGQGLTERIQQLTKQSERRRQESLALARQQAARQADLARAEARVAELESGLPTLKEEWERHAENARLRVAEVEASREAVTTTRAALAEADKAVADAQAARDAARLAVHTAQNALNGAQSKSVGVSTRLRTLQDLENAQEGYHQGVRAVADARKRGHLQGNFTVVADAFVAPPGYEVAFETALAGSLQDIITDSEADAKAAIDYLYQNRAGRATFLPLNRMRPHRDGLELGRAAAMPGVLGTALELVEFQPRYRAALETLMGRFFICETMDHALAASHVARGWNRIVTLTGELISPNGAMSGGRQNGRGAGQILGRKTEIAGLKADLAASEKELSARRDDVKAAEAAREAADRGLSEAQNARQAAQLAASEASRRVDFAGNEAKRSADQRDASARRMETSQSSLAQARAQAAAAAEALASAGVETAGVDDAMATETEEIRALTAERDALQGDLTAVRINLATESERVASLSRSLRAAQSELDQISVQHERKTNQSREAHAEHASLEGQTGDRDAESAEAVKARDIAKVRLEEQQVVREELRRQAGALGQEMRAQDAARAETAEILHKAELKEARLEVQRGQYAGRLLEEYEIDAEQAMAMPEDPEVTDGSPQEVGRLRREIKAMGEVNTAAVEEYEEVSTRHAFLTEQRADLDEGREKLLEAIREIDESTRGVFLETFHAVAKAFDELFTRLFRGGKTDLVLTNPADILETGIDIMVQPPGKKRQNLALLSGGERALTAAALLFAFLQVKPSPFVVMDEVDAPLDGANVERFSELLREFGVRSQFIIITHNPTTMEAAPLWYGVTMQEPGISRVLSMQAPPGLEDGPAAPANLKPKTSNGRRPKVAAEAAG</sequence>
<dbReference type="InterPro" id="IPR003395">
    <property type="entry name" value="RecF/RecN/SMC_N"/>
</dbReference>
<comment type="function">
    <text evidence="7">Required for chromosome condensation and partitioning.</text>
</comment>
<evidence type="ECO:0000256" key="2">
    <source>
        <dbReference type="ARBA" id="ARBA00022490"/>
    </source>
</evidence>
<dbReference type="GO" id="GO:0007062">
    <property type="term" value="P:sister chromatid cohesion"/>
    <property type="evidence" value="ECO:0007669"/>
    <property type="project" value="InterPro"/>
</dbReference>
<feature type="binding site" evidence="7">
    <location>
        <begin position="32"/>
        <end position="39"/>
    </location>
    <ligand>
        <name>ATP</name>
        <dbReference type="ChEBI" id="CHEBI:30616"/>
    </ligand>
</feature>
<dbReference type="GO" id="GO:0005694">
    <property type="term" value="C:chromosome"/>
    <property type="evidence" value="ECO:0007669"/>
    <property type="project" value="InterPro"/>
</dbReference>
<keyword evidence="4 7" id="KW-0067">ATP-binding</keyword>
<dbReference type="Pfam" id="PF02463">
    <property type="entry name" value="SMC_N"/>
    <property type="match status" value="1"/>
</dbReference>
<comment type="subunit">
    <text evidence="7">Homodimer.</text>
</comment>
<comment type="subcellular location">
    <subcellularLocation>
        <location evidence="1 7">Cytoplasm</location>
    </subcellularLocation>
</comment>
<reference evidence="9 10" key="1">
    <citation type="journal article" date="2019" name="Int. J. Syst. Evol. Microbiol.">
        <title>Capsulimonas corticalis gen. nov., sp. nov., an aerobic capsulated bacterium, of a novel bacterial order, Capsulimonadales ord. nov., of the class Armatimonadia of the phylum Armatimonadetes.</title>
        <authorList>
            <person name="Li J."/>
            <person name="Kudo C."/>
            <person name="Tonouchi A."/>
        </authorList>
    </citation>
    <scope>NUCLEOTIDE SEQUENCE [LARGE SCALE GENOMIC DNA]</scope>
    <source>
        <strain evidence="9 10">AX-7</strain>
    </source>
</reference>
<dbReference type="HAMAP" id="MF_01894">
    <property type="entry name" value="Smc_prok"/>
    <property type="match status" value="1"/>
</dbReference>
<dbReference type="SUPFAM" id="SSF57997">
    <property type="entry name" value="Tropomyosin"/>
    <property type="match status" value="1"/>
</dbReference>
<dbReference type="NCBIfam" id="TIGR02168">
    <property type="entry name" value="SMC_prok_B"/>
    <property type="match status" value="1"/>
</dbReference>
<dbReference type="FunCoup" id="A0A402CUI9">
    <property type="interactions" value="424"/>
</dbReference>
<dbReference type="InterPro" id="IPR010935">
    <property type="entry name" value="SMC_hinge"/>
</dbReference>
<feature type="coiled-coil region" evidence="7">
    <location>
        <begin position="887"/>
        <end position="914"/>
    </location>
</feature>
<dbReference type="RefSeq" id="WP_119321029.1">
    <property type="nucleotide sequence ID" value="NZ_AP025739.1"/>
</dbReference>
<dbReference type="SMART" id="SM00968">
    <property type="entry name" value="SMC_hinge"/>
    <property type="match status" value="1"/>
</dbReference>
<dbReference type="EMBL" id="AP025739">
    <property type="protein sequence ID" value="BDI28977.1"/>
    <property type="molecule type" value="Genomic_DNA"/>
</dbReference>